<dbReference type="SUPFAM" id="SSF56801">
    <property type="entry name" value="Acetyl-CoA synthetase-like"/>
    <property type="match status" value="1"/>
</dbReference>
<dbReference type="GO" id="GO:0016874">
    <property type="term" value="F:ligase activity"/>
    <property type="evidence" value="ECO:0007669"/>
    <property type="project" value="UniProtKB-KW"/>
</dbReference>
<dbReference type="Gene3D" id="3.40.50.12780">
    <property type="entry name" value="N-terminal domain of ligase-like"/>
    <property type="match status" value="1"/>
</dbReference>
<feature type="domain" description="AMP-binding enzyme C-terminal" evidence="6">
    <location>
        <begin position="426"/>
        <end position="510"/>
    </location>
</feature>
<keyword evidence="4" id="KW-0443">Lipid metabolism</keyword>
<dbReference type="KEGG" id="vmo:VMUT_2252"/>
<protein>
    <submittedName>
        <fullName evidence="7">Medium-chain-fatty-acid--CoA ligase</fullName>
    </submittedName>
</protein>
<dbReference type="STRING" id="985053.VMUT_2252"/>
<dbReference type="eggNOG" id="arCOG00856">
    <property type="taxonomic scope" value="Archaea"/>
</dbReference>
<dbReference type="InterPro" id="IPR025110">
    <property type="entry name" value="AMP-bd_C"/>
</dbReference>
<proteinExistence type="inferred from homology"/>
<dbReference type="InterPro" id="IPR020845">
    <property type="entry name" value="AMP-binding_CS"/>
</dbReference>
<evidence type="ECO:0000313" key="8">
    <source>
        <dbReference type="Proteomes" id="UP000007485"/>
    </source>
</evidence>
<evidence type="ECO:0000256" key="4">
    <source>
        <dbReference type="ARBA" id="ARBA00023098"/>
    </source>
</evidence>
<comment type="similarity">
    <text evidence="1">Belongs to the ATP-dependent AMP-binding enzyme family.</text>
</comment>
<evidence type="ECO:0000259" key="5">
    <source>
        <dbReference type="Pfam" id="PF00501"/>
    </source>
</evidence>
<evidence type="ECO:0000256" key="3">
    <source>
        <dbReference type="ARBA" id="ARBA00022832"/>
    </source>
</evidence>
<dbReference type="InterPro" id="IPR000873">
    <property type="entry name" value="AMP-dep_synth/lig_dom"/>
</dbReference>
<dbReference type="Pfam" id="PF13193">
    <property type="entry name" value="AMP-binding_C"/>
    <property type="match status" value="1"/>
</dbReference>
<evidence type="ECO:0000256" key="2">
    <source>
        <dbReference type="ARBA" id="ARBA00022598"/>
    </source>
</evidence>
<dbReference type="Proteomes" id="UP000007485">
    <property type="component" value="Chromosome"/>
</dbReference>
<evidence type="ECO:0000313" key="7">
    <source>
        <dbReference type="EMBL" id="ADY02448.1"/>
    </source>
</evidence>
<dbReference type="PROSITE" id="PS00455">
    <property type="entry name" value="AMP_BINDING"/>
    <property type="match status" value="1"/>
</dbReference>
<evidence type="ECO:0000259" key="6">
    <source>
        <dbReference type="Pfam" id="PF13193"/>
    </source>
</evidence>
<sequence>MNVKRAEKPREFGGKIAVMDWNTVRYLELMFGVPMYGATLFTVNIRLAPEEILYTMGIVKPEALFIHIDFLPLLKSILTNINSLKHIIIMDDAKTVGTGETPRIKVEVPSNVRVYEYDDVVGRGKSYYDWPDVEEHVIAEIFFTSGTTGRPKAVYHMHRQVVIGTMQLLIAEEQPPILVNNKDYQLITTPMFHILAWLHPYESFLIGAPMVLPGRYDWRYITRLLVDKLIPDARKLNGRVIAKGVPSMLISIIESTKSMGISNLHGFSYGYGGQALPVAVYEEAKKMGIEILTGYGPSETLTAITRSFMVPRYYLKEGYDFEKFRDHQVVGNSLGTPVPLTLVKVIDENGRELPWDSKTIGRLVFYSPTITREYFGDTEKTERAWRFRYFDVDDMVVIDEHGCVFFIDREKDAVKSGGEWIPSSRLEMFISTHPAVSEVAVIGVPHPRWIERPIAVVALKPEYVGMVSEDELRNYLQREFVNKGLMPKWWIPDKFVFIKTEELPRTGTAKIDKKVLRERYKNMFM</sequence>
<evidence type="ECO:0000256" key="1">
    <source>
        <dbReference type="ARBA" id="ARBA00006432"/>
    </source>
</evidence>
<keyword evidence="8" id="KW-1185">Reference proteome</keyword>
<dbReference type="InterPro" id="IPR045851">
    <property type="entry name" value="AMP-bd_C_sf"/>
</dbReference>
<feature type="domain" description="AMP-dependent synthetase/ligase" evidence="5">
    <location>
        <begin position="13"/>
        <end position="375"/>
    </location>
</feature>
<dbReference type="EMBL" id="CP002529">
    <property type="protein sequence ID" value="ADY02448.1"/>
    <property type="molecule type" value="Genomic_DNA"/>
</dbReference>
<dbReference type="Pfam" id="PF00501">
    <property type="entry name" value="AMP-binding"/>
    <property type="match status" value="1"/>
</dbReference>
<dbReference type="GO" id="GO:0006631">
    <property type="term" value="P:fatty acid metabolic process"/>
    <property type="evidence" value="ECO:0007669"/>
    <property type="project" value="UniProtKB-KW"/>
</dbReference>
<dbReference type="AlphaFoldDB" id="F0QXN3"/>
<dbReference type="Gene3D" id="3.30.300.30">
    <property type="match status" value="1"/>
</dbReference>
<accession>F0QXN3</accession>
<dbReference type="PANTHER" id="PTHR43859">
    <property type="entry name" value="ACYL-ACTIVATING ENZYME"/>
    <property type="match status" value="1"/>
</dbReference>
<dbReference type="HOGENOM" id="CLU_000022_59_5_2"/>
<name>F0QXN3_VULM7</name>
<keyword evidence="2 7" id="KW-0436">Ligase</keyword>
<keyword evidence="3" id="KW-0276">Fatty acid metabolism</keyword>
<dbReference type="InterPro" id="IPR042099">
    <property type="entry name" value="ANL_N_sf"/>
</dbReference>
<dbReference type="PANTHER" id="PTHR43859:SF4">
    <property type="entry name" value="BUTANOATE--COA LIGASE AAE1-RELATED"/>
    <property type="match status" value="1"/>
</dbReference>
<gene>
    <name evidence="7" type="ordered locus">VMUT_2252</name>
</gene>
<reference evidence="7 8" key="1">
    <citation type="journal article" date="2011" name="J. Bacteriol.">
        <title>Complete genome sequence of 'Vulcanisaeta moutnovskia' strain 768-28, a novel member of the hyperthermophilic crenarchaeal genus vulcanisaeta.</title>
        <authorList>
            <person name="Gumerov V.M."/>
            <person name="Mardanov A.V."/>
            <person name="Beletsky A.V."/>
            <person name="Prokofeva M.I."/>
            <person name="Bonch-Osmolovskaya E.A."/>
            <person name="Ravin N.V."/>
            <person name="Skryabin K.G."/>
        </authorList>
    </citation>
    <scope>NUCLEOTIDE SEQUENCE [LARGE SCALE GENOMIC DNA]</scope>
    <source>
        <strain evidence="7 8">768-28</strain>
    </source>
</reference>
<organism evidence="7 8">
    <name type="scientific">Vulcanisaeta moutnovskia (strain 768-28)</name>
    <dbReference type="NCBI Taxonomy" id="985053"/>
    <lineage>
        <taxon>Archaea</taxon>
        <taxon>Thermoproteota</taxon>
        <taxon>Thermoprotei</taxon>
        <taxon>Thermoproteales</taxon>
        <taxon>Thermoproteaceae</taxon>
        <taxon>Vulcanisaeta</taxon>
    </lineage>
</organism>
<dbReference type="OrthoDB" id="193284at2157"/>